<dbReference type="PANTHER" id="PTHR43744:SF12">
    <property type="entry name" value="ABC TRANSPORTER PERMEASE PROTEIN MG189-RELATED"/>
    <property type="match status" value="1"/>
</dbReference>
<comment type="subcellular location">
    <subcellularLocation>
        <location evidence="1 7">Cell membrane</location>
        <topology evidence="1 7">Multi-pass membrane protein</topology>
    </subcellularLocation>
</comment>
<evidence type="ECO:0000256" key="5">
    <source>
        <dbReference type="ARBA" id="ARBA00022989"/>
    </source>
</evidence>
<keyword evidence="4 7" id="KW-0812">Transmembrane</keyword>
<feature type="domain" description="ABC transmembrane type-1" evidence="8">
    <location>
        <begin position="70"/>
        <end position="262"/>
    </location>
</feature>
<evidence type="ECO:0000313" key="10">
    <source>
        <dbReference type="Proteomes" id="UP000680304"/>
    </source>
</evidence>
<evidence type="ECO:0000256" key="7">
    <source>
        <dbReference type="RuleBase" id="RU363032"/>
    </source>
</evidence>
<dbReference type="InterPro" id="IPR035906">
    <property type="entry name" value="MetI-like_sf"/>
</dbReference>
<keyword evidence="3" id="KW-1003">Cell membrane</keyword>
<dbReference type="PROSITE" id="PS50928">
    <property type="entry name" value="ABC_TM1"/>
    <property type="match status" value="1"/>
</dbReference>
<evidence type="ECO:0000256" key="3">
    <source>
        <dbReference type="ARBA" id="ARBA00022475"/>
    </source>
</evidence>
<name>A0ABQ4NF62_9BACL</name>
<comment type="similarity">
    <text evidence="7">Belongs to the binding-protein-dependent transport system permease family.</text>
</comment>
<reference evidence="9 10" key="1">
    <citation type="submission" date="2021-04" db="EMBL/GenBank/DDBJ databases">
        <title>Draft genome sequence of Paenibacillus cisolokensis, LC2-13A.</title>
        <authorList>
            <person name="Uke A."/>
            <person name="Chhe C."/>
            <person name="Baramee S."/>
            <person name="Kosugi A."/>
        </authorList>
    </citation>
    <scope>NUCLEOTIDE SEQUENCE [LARGE SCALE GENOMIC DNA]</scope>
    <source>
        <strain evidence="9 10">LC2-13A</strain>
    </source>
</reference>
<keyword evidence="6 7" id="KW-0472">Membrane</keyword>
<feature type="transmembrane region" description="Helical" evidence="7">
    <location>
        <begin position="244"/>
        <end position="262"/>
    </location>
</feature>
<evidence type="ECO:0000256" key="2">
    <source>
        <dbReference type="ARBA" id="ARBA00022448"/>
    </source>
</evidence>
<feature type="transmembrane region" description="Helical" evidence="7">
    <location>
        <begin position="12"/>
        <end position="33"/>
    </location>
</feature>
<evidence type="ECO:0000256" key="4">
    <source>
        <dbReference type="ARBA" id="ARBA00022692"/>
    </source>
</evidence>
<organism evidence="9 10">
    <name type="scientific">Paenibacillus cisolokensis</name>
    <dbReference type="NCBI Taxonomy" id="1658519"/>
    <lineage>
        <taxon>Bacteria</taxon>
        <taxon>Bacillati</taxon>
        <taxon>Bacillota</taxon>
        <taxon>Bacilli</taxon>
        <taxon>Bacillales</taxon>
        <taxon>Paenibacillaceae</taxon>
        <taxon>Paenibacillus</taxon>
    </lineage>
</organism>
<sequence length="276" mass="31160">MTRAIRKTFVQASVVLLALLWVAPVLIVIINAAKSTKEFRQSKFWELPADWAIVDNIEQVLFRTDLGRGFVNSIVYGCLGAGFAIALAALAAFALTNLKIKGAFYWFLLIYSGTLFPFQMYLIPLFKMYSGINLYNSMLGLTLFYIGICIPFCLFVLRNYYMTFPKDYVNAAQLDGCSDFQTFLYLFVPQSLPPFFVLFLLQFTWIWNDLIFGLVLSRDEEVRPVMASLAQMTGMYSGTGMPTLLMGALIASLPTLLLFFGLQRSFMQGLAINVKD</sequence>
<gene>
    <name evidence="9" type="ORF">PACILC2_54500</name>
</gene>
<dbReference type="Gene3D" id="1.10.3720.10">
    <property type="entry name" value="MetI-like"/>
    <property type="match status" value="1"/>
</dbReference>
<dbReference type="Proteomes" id="UP000680304">
    <property type="component" value="Unassembled WGS sequence"/>
</dbReference>
<evidence type="ECO:0000256" key="6">
    <source>
        <dbReference type="ARBA" id="ARBA00023136"/>
    </source>
</evidence>
<feature type="transmembrane region" description="Helical" evidence="7">
    <location>
        <begin position="74"/>
        <end position="96"/>
    </location>
</feature>
<dbReference type="Pfam" id="PF00528">
    <property type="entry name" value="BPD_transp_1"/>
    <property type="match status" value="1"/>
</dbReference>
<comment type="caution">
    <text evidence="9">The sequence shown here is derived from an EMBL/GenBank/DDBJ whole genome shotgun (WGS) entry which is preliminary data.</text>
</comment>
<evidence type="ECO:0000313" key="9">
    <source>
        <dbReference type="EMBL" id="GIQ66882.1"/>
    </source>
</evidence>
<evidence type="ECO:0000256" key="1">
    <source>
        <dbReference type="ARBA" id="ARBA00004651"/>
    </source>
</evidence>
<accession>A0ABQ4NF62</accession>
<dbReference type="CDD" id="cd06261">
    <property type="entry name" value="TM_PBP2"/>
    <property type="match status" value="1"/>
</dbReference>
<evidence type="ECO:0000259" key="8">
    <source>
        <dbReference type="PROSITE" id="PS50928"/>
    </source>
</evidence>
<dbReference type="InterPro" id="IPR000515">
    <property type="entry name" value="MetI-like"/>
</dbReference>
<feature type="transmembrane region" description="Helical" evidence="7">
    <location>
        <begin position="182"/>
        <end position="207"/>
    </location>
</feature>
<feature type="transmembrane region" description="Helical" evidence="7">
    <location>
        <begin position="103"/>
        <end position="123"/>
    </location>
</feature>
<dbReference type="SUPFAM" id="SSF161098">
    <property type="entry name" value="MetI-like"/>
    <property type="match status" value="1"/>
</dbReference>
<dbReference type="PANTHER" id="PTHR43744">
    <property type="entry name" value="ABC TRANSPORTER PERMEASE PROTEIN MG189-RELATED-RELATED"/>
    <property type="match status" value="1"/>
</dbReference>
<protein>
    <submittedName>
        <fullName evidence="9">Permease</fullName>
    </submittedName>
</protein>
<dbReference type="EMBL" id="BOVJ01000222">
    <property type="protein sequence ID" value="GIQ66882.1"/>
    <property type="molecule type" value="Genomic_DNA"/>
</dbReference>
<keyword evidence="5 7" id="KW-1133">Transmembrane helix</keyword>
<proteinExistence type="inferred from homology"/>
<keyword evidence="2 7" id="KW-0813">Transport</keyword>
<keyword evidence="10" id="KW-1185">Reference proteome</keyword>
<feature type="transmembrane region" description="Helical" evidence="7">
    <location>
        <begin position="143"/>
        <end position="161"/>
    </location>
</feature>